<keyword evidence="3" id="KW-1185">Reference proteome</keyword>
<dbReference type="AlphaFoldDB" id="A0AAD4I2A6"/>
<dbReference type="EMBL" id="JAHCVI010000001">
    <property type="protein sequence ID" value="KAG7292171.1"/>
    <property type="molecule type" value="Genomic_DNA"/>
</dbReference>
<dbReference type="Gene3D" id="1.20.58.340">
    <property type="entry name" value="Magnesium transport protein CorA, transmembrane region"/>
    <property type="match status" value="1"/>
</dbReference>
<sequence length="290" mass="32497">MDSPNRQPEWLKWGFVLTWLPKLAPTSRALPRATYTVTLILFQPPVETMERLIEFAISPNWTDATIDPHVLVDIALVSWYDRIDKVSWEVTNLVRTDEEDVFRRTRVLGSTTNAKEPTAADFDLHLAHTSAKNAVFMIEALDAAIRLADSALADHEASEQAFHINIAHDSRVNIQNSRSVRLIAIVGLIFIPFGAITAIFGTQFFNSTGDGHLNLSSDFWILWAIAIPVTVVSLAVWKATERHDNQLPWGSALSSVPRWWMDGRRWAGRETGGGTGSEEVELRDIADQLV</sequence>
<reference evidence="2" key="1">
    <citation type="submission" date="2023-02" db="EMBL/GenBank/DDBJ databases">
        <authorList>
            <person name="Palmer J.M."/>
        </authorList>
    </citation>
    <scope>NUCLEOTIDE SEQUENCE</scope>
    <source>
        <strain evidence="2">FW57</strain>
    </source>
</reference>
<dbReference type="Proteomes" id="UP001197093">
    <property type="component" value="Unassembled WGS sequence"/>
</dbReference>
<evidence type="ECO:0000313" key="2">
    <source>
        <dbReference type="EMBL" id="KAG7292171.1"/>
    </source>
</evidence>
<comment type="caution">
    <text evidence="2">The sequence shown here is derived from an EMBL/GenBank/DDBJ whole genome shotgun (WGS) entry which is preliminary data.</text>
</comment>
<name>A0AAD4I2A6_9PEZI</name>
<evidence type="ECO:0000313" key="3">
    <source>
        <dbReference type="Proteomes" id="UP001197093"/>
    </source>
</evidence>
<proteinExistence type="predicted"/>
<keyword evidence="1" id="KW-1133">Transmembrane helix</keyword>
<protein>
    <submittedName>
        <fullName evidence="2">Uncharacterized protein</fullName>
    </submittedName>
</protein>
<accession>A0AAD4I2A6</accession>
<keyword evidence="1" id="KW-0812">Transmembrane</keyword>
<feature type="transmembrane region" description="Helical" evidence="1">
    <location>
        <begin position="220"/>
        <end position="237"/>
    </location>
</feature>
<organism evidence="2 3">
    <name type="scientific">Staphylotrichum longicolle</name>
    <dbReference type="NCBI Taxonomy" id="669026"/>
    <lineage>
        <taxon>Eukaryota</taxon>
        <taxon>Fungi</taxon>
        <taxon>Dikarya</taxon>
        <taxon>Ascomycota</taxon>
        <taxon>Pezizomycotina</taxon>
        <taxon>Sordariomycetes</taxon>
        <taxon>Sordariomycetidae</taxon>
        <taxon>Sordariales</taxon>
        <taxon>Chaetomiaceae</taxon>
        <taxon>Staphylotrichum</taxon>
    </lineage>
</organism>
<keyword evidence="1" id="KW-0472">Membrane</keyword>
<gene>
    <name evidence="2" type="ORF">NEMBOFW57_002206</name>
</gene>
<feature type="transmembrane region" description="Helical" evidence="1">
    <location>
        <begin position="180"/>
        <end position="200"/>
    </location>
</feature>
<evidence type="ECO:0000256" key="1">
    <source>
        <dbReference type="SAM" id="Phobius"/>
    </source>
</evidence>